<gene>
    <name evidence="1" type="ORF">E3U43_000511</name>
</gene>
<protein>
    <submittedName>
        <fullName evidence="1">Uncharacterized protein</fullName>
    </submittedName>
</protein>
<name>A0ACD3Q8M9_LARCR</name>
<reference evidence="1" key="1">
    <citation type="submission" date="2018-11" db="EMBL/GenBank/DDBJ databases">
        <title>The sequence and de novo assembly of Larimichthys crocea genome using PacBio and Hi-C technologies.</title>
        <authorList>
            <person name="Xu P."/>
            <person name="Chen B."/>
            <person name="Zhou Z."/>
            <person name="Ke Q."/>
            <person name="Wu Y."/>
            <person name="Bai H."/>
            <person name="Pu F."/>
        </authorList>
    </citation>
    <scope>NUCLEOTIDE SEQUENCE</scope>
    <source>
        <tissue evidence="1">Muscle</tissue>
    </source>
</reference>
<evidence type="ECO:0000313" key="2">
    <source>
        <dbReference type="Proteomes" id="UP000793456"/>
    </source>
</evidence>
<proteinExistence type="predicted"/>
<sequence>MASRPNMTIVVGPFSKGLNVLLGLCLTCVCVGAEIRSAVIDKQTGQLSVVDGYRDDFVAWANFTDDIKTSGWSFLEVTTSSQYNDSIQAYAAGAVEAALTSQLIYKHWMNTLMGYCGPFTSQSDYCKRLKDFITINLQWMQEQIEKQPTSPVLVPGASCTAAAQRTGGQLQ</sequence>
<organism evidence="1 2">
    <name type="scientific">Larimichthys crocea</name>
    <name type="common">Large yellow croaker</name>
    <name type="synonym">Pseudosciaena crocea</name>
    <dbReference type="NCBI Taxonomy" id="215358"/>
    <lineage>
        <taxon>Eukaryota</taxon>
        <taxon>Metazoa</taxon>
        <taxon>Chordata</taxon>
        <taxon>Craniata</taxon>
        <taxon>Vertebrata</taxon>
        <taxon>Euteleostomi</taxon>
        <taxon>Actinopterygii</taxon>
        <taxon>Neopterygii</taxon>
        <taxon>Teleostei</taxon>
        <taxon>Neoteleostei</taxon>
        <taxon>Acanthomorphata</taxon>
        <taxon>Eupercaria</taxon>
        <taxon>Sciaenidae</taxon>
        <taxon>Larimichthys</taxon>
    </lineage>
</organism>
<comment type="caution">
    <text evidence="1">The sequence shown here is derived from an EMBL/GenBank/DDBJ whole genome shotgun (WGS) entry which is preliminary data.</text>
</comment>
<accession>A0ACD3Q8M9</accession>
<dbReference type="Proteomes" id="UP000793456">
    <property type="component" value="Chromosome XXII"/>
</dbReference>
<evidence type="ECO:0000313" key="1">
    <source>
        <dbReference type="EMBL" id="TMS03622.1"/>
    </source>
</evidence>
<keyword evidence="2" id="KW-1185">Reference proteome</keyword>
<dbReference type="EMBL" id="CM011695">
    <property type="protein sequence ID" value="TMS03622.1"/>
    <property type="molecule type" value="Genomic_DNA"/>
</dbReference>